<protein>
    <recommendedName>
        <fullName evidence="11">Arginine--tRNA ligase</fullName>
        <ecNumber evidence="11">6.1.1.19</ecNumber>
    </recommendedName>
    <alternativeName>
        <fullName evidence="11">Arginyl-tRNA synthetase</fullName>
        <shortName evidence="11">ArgRS</shortName>
    </alternativeName>
</protein>
<keyword evidence="9 11" id="KW-0030">Aminoacyl-tRNA synthetase</keyword>
<evidence type="ECO:0000256" key="12">
    <source>
        <dbReference type="RuleBase" id="RU363038"/>
    </source>
</evidence>
<dbReference type="GO" id="GO:0006420">
    <property type="term" value="P:arginyl-tRNA aminoacylation"/>
    <property type="evidence" value="ECO:0007669"/>
    <property type="project" value="UniProtKB-UniRule"/>
</dbReference>
<keyword evidence="7 11" id="KW-0067">ATP-binding</keyword>
<comment type="caution">
    <text evidence="15">The sequence shown here is derived from an EMBL/GenBank/DDBJ whole genome shotgun (WGS) entry which is preliminary data.</text>
</comment>
<dbReference type="AlphaFoldDB" id="A0A0G0YXN0"/>
<proteinExistence type="inferred from homology"/>
<dbReference type="Gene3D" id="3.30.1360.70">
    <property type="entry name" value="Arginyl tRNA synthetase N-terminal domain"/>
    <property type="match status" value="1"/>
</dbReference>
<dbReference type="Pfam" id="PF00750">
    <property type="entry name" value="tRNA-synt_1d"/>
    <property type="match status" value="1"/>
</dbReference>
<dbReference type="InterPro" id="IPR036695">
    <property type="entry name" value="Arg-tRNA-synth_N_sf"/>
</dbReference>
<dbReference type="SUPFAM" id="SSF52374">
    <property type="entry name" value="Nucleotidylyl transferase"/>
    <property type="match status" value="1"/>
</dbReference>
<evidence type="ECO:0000313" key="16">
    <source>
        <dbReference type="Proteomes" id="UP000034516"/>
    </source>
</evidence>
<dbReference type="Pfam" id="PF03485">
    <property type="entry name" value="Arg_tRNA_synt_N"/>
    <property type="match status" value="1"/>
</dbReference>
<keyword evidence="8 11" id="KW-0648">Protein biosynthesis</keyword>
<dbReference type="HAMAP" id="MF_00123">
    <property type="entry name" value="Arg_tRNA_synth"/>
    <property type="match status" value="1"/>
</dbReference>
<dbReference type="PRINTS" id="PR01038">
    <property type="entry name" value="TRNASYNTHARG"/>
</dbReference>
<evidence type="ECO:0000256" key="5">
    <source>
        <dbReference type="ARBA" id="ARBA00022598"/>
    </source>
</evidence>
<feature type="domain" description="Arginyl tRNA synthetase N-terminal" evidence="14">
    <location>
        <begin position="5"/>
        <end position="87"/>
    </location>
</feature>
<dbReference type="Pfam" id="PF05746">
    <property type="entry name" value="DALR_1"/>
    <property type="match status" value="1"/>
</dbReference>
<comment type="catalytic activity">
    <reaction evidence="10 11">
        <text>tRNA(Arg) + L-arginine + ATP = L-arginyl-tRNA(Arg) + AMP + diphosphate</text>
        <dbReference type="Rhea" id="RHEA:20301"/>
        <dbReference type="Rhea" id="RHEA-COMP:9658"/>
        <dbReference type="Rhea" id="RHEA-COMP:9673"/>
        <dbReference type="ChEBI" id="CHEBI:30616"/>
        <dbReference type="ChEBI" id="CHEBI:32682"/>
        <dbReference type="ChEBI" id="CHEBI:33019"/>
        <dbReference type="ChEBI" id="CHEBI:78442"/>
        <dbReference type="ChEBI" id="CHEBI:78513"/>
        <dbReference type="ChEBI" id="CHEBI:456215"/>
        <dbReference type="EC" id="6.1.1.19"/>
    </reaction>
</comment>
<evidence type="ECO:0000256" key="7">
    <source>
        <dbReference type="ARBA" id="ARBA00022840"/>
    </source>
</evidence>
<dbReference type="InterPro" id="IPR001278">
    <property type="entry name" value="Arg-tRNA-ligase"/>
</dbReference>
<feature type="short sequence motif" description="'HIGH' region" evidence="11">
    <location>
        <begin position="124"/>
        <end position="134"/>
    </location>
</feature>
<gene>
    <name evidence="11" type="primary">argS</name>
    <name evidence="15" type="ORF">UV02_C0028G0003</name>
</gene>
<dbReference type="InterPro" id="IPR035684">
    <property type="entry name" value="ArgRS_core"/>
</dbReference>
<dbReference type="InterPro" id="IPR014729">
    <property type="entry name" value="Rossmann-like_a/b/a_fold"/>
</dbReference>
<dbReference type="SMART" id="SM00836">
    <property type="entry name" value="DALR_1"/>
    <property type="match status" value="1"/>
</dbReference>
<evidence type="ECO:0000256" key="2">
    <source>
        <dbReference type="ARBA" id="ARBA00005594"/>
    </source>
</evidence>
<comment type="subcellular location">
    <subcellularLocation>
        <location evidence="1 11">Cytoplasm</location>
    </subcellularLocation>
</comment>
<dbReference type="PROSITE" id="PS00178">
    <property type="entry name" value="AA_TRNA_LIGASE_I"/>
    <property type="match status" value="1"/>
</dbReference>
<name>A0A0G0YXN0_9BACT</name>
<dbReference type="InterPro" id="IPR005148">
    <property type="entry name" value="Arg-tRNA-synth_N"/>
</dbReference>
<feature type="domain" description="DALR anticodon binding" evidence="13">
    <location>
        <begin position="455"/>
        <end position="570"/>
    </location>
</feature>
<evidence type="ECO:0000256" key="4">
    <source>
        <dbReference type="ARBA" id="ARBA00022490"/>
    </source>
</evidence>
<dbReference type="InterPro" id="IPR009080">
    <property type="entry name" value="tRNAsynth_Ia_anticodon-bd"/>
</dbReference>
<evidence type="ECO:0000256" key="11">
    <source>
        <dbReference type="HAMAP-Rule" id="MF_00123"/>
    </source>
</evidence>
<dbReference type="PANTHER" id="PTHR11956">
    <property type="entry name" value="ARGINYL-TRNA SYNTHETASE"/>
    <property type="match status" value="1"/>
</dbReference>
<comment type="similarity">
    <text evidence="2 11 12">Belongs to the class-I aminoacyl-tRNA synthetase family.</text>
</comment>
<sequence>MTNKDTIKKQIRQVLTDKYQADGLDFNVNYPPLPEMGDYATNVALVIGKELRKNPLTIANELMNNLGKNKMWNKVTVAKPGFVNFFLNQNWLTAQLGIILKQGKKYGNSNEGKGKTVVIDYSAPNIAKKMHVGHLRSTVIGAAICNLHKFLGYKVIGDNHLGDWGTQFGKLIFQYKKIYGETIKKNITVEEMEKLYLDFHQEAKERPEMEAVARKELKKLQDHEKFNYRLWQLFYRVSMTEFKKVYDLLGVKFETWHGESFYHKMLPGVIAEALKKGVAEKSQGALIVNLEKYGLPPLLIKKTDGAYLYSTSDLATIKYRHEKYSPTKNLYVVADQQCLYFEQLFKTSELLGYHDKEEMMHIKFGLILGKGGKKMSTREGEVADLMEIINEGIEKAKVRIKIKNKNLSKIELEKTAKIIALGAIKYNDLSQNRLTDIIFDWDKMLNFESGSAPYLQYTYVRVKSIFKKSKDQKIKRSNYKLLKEQAEIKLMKDLINFPEAVRAAAEEYKPNIVALHLDKLAADFHSYYEQVPILKADEKIRRARLDLIRAVAQVIKIGLELLGVKTPEKM</sequence>
<dbReference type="CDD" id="cd07956">
    <property type="entry name" value="Anticodon_Ia_Arg"/>
    <property type="match status" value="1"/>
</dbReference>
<evidence type="ECO:0000256" key="3">
    <source>
        <dbReference type="ARBA" id="ARBA00011245"/>
    </source>
</evidence>
<dbReference type="FunFam" id="3.40.50.620:FF:000116">
    <property type="entry name" value="Arginine--tRNA ligase"/>
    <property type="match status" value="1"/>
</dbReference>
<keyword evidence="4 11" id="KW-0963">Cytoplasm</keyword>
<dbReference type="EC" id="6.1.1.19" evidence="11"/>
<evidence type="ECO:0000259" key="14">
    <source>
        <dbReference type="SMART" id="SM01016"/>
    </source>
</evidence>
<dbReference type="NCBIfam" id="TIGR00456">
    <property type="entry name" value="argS"/>
    <property type="match status" value="1"/>
</dbReference>
<dbReference type="FunFam" id="1.10.730.10:FF:000006">
    <property type="entry name" value="Arginyl-tRNA synthetase 2, mitochondrial"/>
    <property type="match status" value="1"/>
</dbReference>
<accession>A0A0G0YXN0</accession>
<dbReference type="SUPFAM" id="SSF55190">
    <property type="entry name" value="Arginyl-tRNA synthetase (ArgRS), N-terminal 'additional' domain"/>
    <property type="match status" value="1"/>
</dbReference>
<dbReference type="Proteomes" id="UP000034516">
    <property type="component" value="Unassembled WGS sequence"/>
</dbReference>
<comment type="subunit">
    <text evidence="3 11">Monomer.</text>
</comment>
<dbReference type="PANTHER" id="PTHR11956:SF5">
    <property type="entry name" value="ARGININE--TRNA LIGASE, CYTOPLASMIC"/>
    <property type="match status" value="1"/>
</dbReference>
<dbReference type="PATRIC" id="fig|1618677.3.peg.502"/>
<evidence type="ECO:0000256" key="1">
    <source>
        <dbReference type="ARBA" id="ARBA00004496"/>
    </source>
</evidence>
<dbReference type="CDD" id="cd00671">
    <property type="entry name" value="ArgRS_core"/>
    <property type="match status" value="1"/>
</dbReference>
<dbReference type="GO" id="GO:0004814">
    <property type="term" value="F:arginine-tRNA ligase activity"/>
    <property type="evidence" value="ECO:0007669"/>
    <property type="project" value="UniProtKB-UniRule"/>
</dbReference>
<reference evidence="15 16" key="1">
    <citation type="journal article" date="2015" name="Nature">
        <title>rRNA introns, odd ribosomes, and small enigmatic genomes across a large radiation of phyla.</title>
        <authorList>
            <person name="Brown C.T."/>
            <person name="Hug L.A."/>
            <person name="Thomas B.C."/>
            <person name="Sharon I."/>
            <person name="Castelle C.J."/>
            <person name="Singh A."/>
            <person name="Wilkins M.J."/>
            <person name="Williams K.H."/>
            <person name="Banfield J.F."/>
        </authorList>
    </citation>
    <scope>NUCLEOTIDE SEQUENCE [LARGE SCALE GENOMIC DNA]</scope>
</reference>
<dbReference type="Gene3D" id="3.40.50.620">
    <property type="entry name" value="HUPs"/>
    <property type="match status" value="1"/>
</dbReference>
<dbReference type="InterPro" id="IPR008909">
    <property type="entry name" value="DALR_anticod-bd"/>
</dbReference>
<evidence type="ECO:0000259" key="13">
    <source>
        <dbReference type="SMART" id="SM00836"/>
    </source>
</evidence>
<evidence type="ECO:0000256" key="10">
    <source>
        <dbReference type="ARBA" id="ARBA00049339"/>
    </source>
</evidence>
<evidence type="ECO:0000256" key="9">
    <source>
        <dbReference type="ARBA" id="ARBA00023146"/>
    </source>
</evidence>
<dbReference type="InterPro" id="IPR001412">
    <property type="entry name" value="aa-tRNA-synth_I_CS"/>
</dbReference>
<evidence type="ECO:0000313" key="15">
    <source>
        <dbReference type="EMBL" id="KKS41345.1"/>
    </source>
</evidence>
<dbReference type="SUPFAM" id="SSF47323">
    <property type="entry name" value="Anticodon-binding domain of a subclass of class I aminoacyl-tRNA synthetases"/>
    <property type="match status" value="1"/>
</dbReference>
<dbReference type="SMART" id="SM01016">
    <property type="entry name" value="Arg_tRNA_synt_N"/>
    <property type="match status" value="1"/>
</dbReference>
<dbReference type="Gene3D" id="1.10.730.10">
    <property type="entry name" value="Isoleucyl-tRNA Synthetase, Domain 1"/>
    <property type="match status" value="1"/>
</dbReference>
<dbReference type="GO" id="GO:0005737">
    <property type="term" value="C:cytoplasm"/>
    <property type="evidence" value="ECO:0007669"/>
    <property type="project" value="UniProtKB-SubCell"/>
</dbReference>
<keyword evidence="6 11" id="KW-0547">Nucleotide-binding</keyword>
<dbReference type="EMBL" id="LCCW01000028">
    <property type="protein sequence ID" value="KKS41345.1"/>
    <property type="molecule type" value="Genomic_DNA"/>
</dbReference>
<dbReference type="GO" id="GO:0005524">
    <property type="term" value="F:ATP binding"/>
    <property type="evidence" value="ECO:0007669"/>
    <property type="project" value="UniProtKB-UniRule"/>
</dbReference>
<keyword evidence="5 11" id="KW-0436">Ligase</keyword>
<organism evidence="15 16">
    <name type="scientific">Candidatus Kuenenbacteria bacterium GW2011_GWA2_42_15</name>
    <dbReference type="NCBI Taxonomy" id="1618677"/>
    <lineage>
        <taxon>Bacteria</taxon>
        <taxon>Candidatus Kueneniibacteriota</taxon>
    </lineage>
</organism>
<evidence type="ECO:0000256" key="8">
    <source>
        <dbReference type="ARBA" id="ARBA00022917"/>
    </source>
</evidence>
<evidence type="ECO:0000256" key="6">
    <source>
        <dbReference type="ARBA" id="ARBA00022741"/>
    </source>
</evidence>